<comment type="caution">
    <text evidence="1">The sequence shown here is derived from an EMBL/GenBank/DDBJ whole genome shotgun (WGS) entry which is preliminary data.</text>
</comment>
<sequence>MDKLLCAIYVGIDSVRENGAVTYTSLGKHIFGEANNTRISHRVKKVQDLLDRTGIAYETPADMQHMLWWNS</sequence>
<dbReference type="OrthoDB" id="6530772at2"/>
<dbReference type="Proteomes" id="UP000324159">
    <property type="component" value="Unassembled WGS sequence"/>
</dbReference>
<proteinExistence type="predicted"/>
<reference evidence="1 2" key="1">
    <citation type="submission" date="2019-07" db="EMBL/GenBank/DDBJ databases">
        <title>Genomic Encyclopedia of Type Strains, Phase IV (KMG-IV): sequencing the most valuable type-strain genomes for metagenomic binning, comparative biology and taxonomic classification.</title>
        <authorList>
            <person name="Goeker M."/>
        </authorList>
    </citation>
    <scope>NUCLEOTIDE SEQUENCE [LARGE SCALE GENOMIC DNA]</scope>
    <source>
        <strain evidence="1 2">SS015</strain>
    </source>
</reference>
<protein>
    <submittedName>
        <fullName evidence="1">Uncharacterized protein</fullName>
    </submittedName>
</protein>
<accession>A0A5D3WGK0</accession>
<evidence type="ECO:0000313" key="1">
    <source>
        <dbReference type="EMBL" id="TYO95247.1"/>
    </source>
</evidence>
<gene>
    <name evidence="1" type="ORF">EDC39_12011</name>
</gene>
<organism evidence="1 2">
    <name type="scientific">Geothermobacter ehrlichii</name>
    <dbReference type="NCBI Taxonomy" id="213224"/>
    <lineage>
        <taxon>Bacteria</taxon>
        <taxon>Pseudomonadati</taxon>
        <taxon>Thermodesulfobacteriota</taxon>
        <taxon>Desulfuromonadia</taxon>
        <taxon>Desulfuromonadales</taxon>
        <taxon>Geothermobacteraceae</taxon>
        <taxon>Geothermobacter</taxon>
    </lineage>
</organism>
<dbReference type="RefSeq" id="WP_148897163.1">
    <property type="nucleotide sequence ID" value="NZ_VNIB01000020.1"/>
</dbReference>
<dbReference type="EMBL" id="VNIB01000020">
    <property type="protein sequence ID" value="TYO95247.1"/>
    <property type="molecule type" value="Genomic_DNA"/>
</dbReference>
<dbReference type="AlphaFoldDB" id="A0A5D3WGK0"/>
<evidence type="ECO:0000313" key="2">
    <source>
        <dbReference type="Proteomes" id="UP000324159"/>
    </source>
</evidence>
<name>A0A5D3WGK0_9BACT</name>
<keyword evidence="2" id="KW-1185">Reference proteome</keyword>